<dbReference type="EMBL" id="JAGIOD010000002">
    <property type="protein sequence ID" value="MBP2383108.1"/>
    <property type="molecule type" value="Genomic_DNA"/>
</dbReference>
<name>A0ABS4X4E5_9MICO</name>
<sequence>MTRGLRRHPRLTAVVAGVMVPLTLLLGTLLPTVIERTEAGWTDETVTSAEAHAAVIPAAILTQECDFEPGLLGLRARVEIFWALPEGYTVDDVQVQASTSGLGSVLAPLTGFSVQGSTVTLPDGSFRTDVPANLLGGLLGLGSELEIALVVQDDSGWDSQPVSIASNAGLIGGIGGSCRNLT</sequence>
<protein>
    <submittedName>
        <fullName evidence="2">Uncharacterized protein</fullName>
    </submittedName>
</protein>
<gene>
    <name evidence="2" type="ORF">JOF43_003097</name>
</gene>
<reference evidence="2 3" key="1">
    <citation type="submission" date="2021-03" db="EMBL/GenBank/DDBJ databases">
        <title>Sequencing the genomes of 1000 actinobacteria strains.</title>
        <authorList>
            <person name="Klenk H.-P."/>
        </authorList>
    </citation>
    <scope>NUCLEOTIDE SEQUENCE [LARGE SCALE GENOMIC DNA]</scope>
    <source>
        <strain evidence="2 3">DSM 14566</strain>
    </source>
</reference>
<evidence type="ECO:0000313" key="2">
    <source>
        <dbReference type="EMBL" id="MBP2383108.1"/>
    </source>
</evidence>
<evidence type="ECO:0000256" key="1">
    <source>
        <dbReference type="SAM" id="Phobius"/>
    </source>
</evidence>
<dbReference type="RefSeq" id="WP_209903698.1">
    <property type="nucleotide sequence ID" value="NZ_BAAAJW010000005.1"/>
</dbReference>
<keyword evidence="1" id="KW-1133">Transmembrane helix</keyword>
<feature type="transmembrane region" description="Helical" evidence="1">
    <location>
        <begin position="12"/>
        <end position="34"/>
    </location>
</feature>
<dbReference type="Proteomes" id="UP001519290">
    <property type="component" value="Unassembled WGS sequence"/>
</dbReference>
<keyword evidence="1" id="KW-0812">Transmembrane</keyword>
<accession>A0ABS4X4E5</accession>
<keyword evidence="1" id="KW-0472">Membrane</keyword>
<proteinExistence type="predicted"/>
<comment type="caution">
    <text evidence="2">The sequence shown here is derived from an EMBL/GenBank/DDBJ whole genome shotgun (WGS) entry which is preliminary data.</text>
</comment>
<organism evidence="2 3">
    <name type="scientific">Brachybacterium sacelli</name>
    <dbReference type="NCBI Taxonomy" id="173364"/>
    <lineage>
        <taxon>Bacteria</taxon>
        <taxon>Bacillati</taxon>
        <taxon>Actinomycetota</taxon>
        <taxon>Actinomycetes</taxon>
        <taxon>Micrococcales</taxon>
        <taxon>Dermabacteraceae</taxon>
        <taxon>Brachybacterium</taxon>
    </lineage>
</organism>
<keyword evidence="3" id="KW-1185">Reference proteome</keyword>
<evidence type="ECO:0000313" key="3">
    <source>
        <dbReference type="Proteomes" id="UP001519290"/>
    </source>
</evidence>